<dbReference type="GO" id="GO:0003700">
    <property type="term" value="F:DNA-binding transcription factor activity"/>
    <property type="evidence" value="ECO:0007669"/>
    <property type="project" value="TreeGrafter"/>
</dbReference>
<dbReference type="AlphaFoldDB" id="A0A1S8L6Z1"/>
<dbReference type="InterPro" id="IPR036388">
    <property type="entry name" value="WH-like_DNA-bd_sf"/>
</dbReference>
<dbReference type="PANTHER" id="PTHR33221:SF9">
    <property type="entry name" value="RRF2 FAMILY PROTEIN"/>
    <property type="match status" value="1"/>
</dbReference>
<dbReference type="InterPro" id="IPR000944">
    <property type="entry name" value="Tscrpt_reg_Rrf2"/>
</dbReference>
<dbReference type="Pfam" id="PF02082">
    <property type="entry name" value="Rrf2"/>
    <property type="match status" value="1"/>
</dbReference>
<dbReference type="NCBIfam" id="TIGR00738">
    <property type="entry name" value="rrf2_super"/>
    <property type="match status" value="1"/>
</dbReference>
<sequence length="161" mass="18457">MQTKIAMEQAIYVIVILSYQKNRMPVKSRTLSNLLSVSDSYLKKILGQLVRVGILKSSANKNGGVYIEKELKEISFLDIFQAVEGEGSFFKNHELQNKVKIINKDDFVFKGLKTIGVFHNAEMQYKEVLRNFTMEDLLRGGDIDPFSIDLDEFMRGKDNIK</sequence>
<name>A0A1S8L6Z1_9CLOT</name>
<dbReference type="PROSITE" id="PS51197">
    <property type="entry name" value="HTH_RRF2_2"/>
    <property type="match status" value="1"/>
</dbReference>
<keyword evidence="2" id="KW-1185">Reference proteome</keyword>
<proteinExistence type="predicted"/>
<dbReference type="Gene3D" id="1.10.10.10">
    <property type="entry name" value="Winged helix-like DNA-binding domain superfamily/Winged helix DNA-binding domain"/>
    <property type="match status" value="1"/>
</dbReference>
<dbReference type="PANTHER" id="PTHR33221">
    <property type="entry name" value="WINGED HELIX-TURN-HELIX TRANSCRIPTIONAL REGULATOR, RRF2 FAMILY"/>
    <property type="match status" value="1"/>
</dbReference>
<dbReference type="InterPro" id="IPR036390">
    <property type="entry name" value="WH_DNA-bd_sf"/>
</dbReference>
<evidence type="ECO:0000313" key="1">
    <source>
        <dbReference type="EMBL" id="URZ09708.1"/>
    </source>
</evidence>
<protein>
    <submittedName>
        <fullName evidence="1">Uncharacterized protein</fullName>
    </submittedName>
</protein>
<dbReference type="GO" id="GO:0005829">
    <property type="term" value="C:cytosol"/>
    <property type="evidence" value="ECO:0007669"/>
    <property type="project" value="TreeGrafter"/>
</dbReference>
<accession>A0A1S8L6Z1</accession>
<reference evidence="1 2" key="1">
    <citation type="submission" date="2022-04" db="EMBL/GenBank/DDBJ databases">
        <title>Genome sequence of C. roseum typestrain.</title>
        <authorList>
            <person name="Poehlein A."/>
            <person name="Schoch T."/>
            <person name="Duerre P."/>
            <person name="Daniel R."/>
        </authorList>
    </citation>
    <scope>NUCLEOTIDE SEQUENCE [LARGE SCALE GENOMIC DNA]</scope>
    <source>
        <strain evidence="1 2">DSM 7320</strain>
    </source>
</reference>
<dbReference type="STRING" id="84029.CROST_20440"/>
<dbReference type="EMBL" id="CP096983">
    <property type="protein sequence ID" value="URZ09708.1"/>
    <property type="molecule type" value="Genomic_DNA"/>
</dbReference>
<dbReference type="KEGG" id="crw:CROST_004010"/>
<dbReference type="Proteomes" id="UP000190951">
    <property type="component" value="Chromosome"/>
</dbReference>
<evidence type="ECO:0000313" key="2">
    <source>
        <dbReference type="Proteomes" id="UP000190951"/>
    </source>
</evidence>
<gene>
    <name evidence="1" type="ORF">CROST_004010</name>
</gene>
<organism evidence="1 2">
    <name type="scientific">Clostridium felsineum</name>
    <dbReference type="NCBI Taxonomy" id="36839"/>
    <lineage>
        <taxon>Bacteria</taxon>
        <taxon>Bacillati</taxon>
        <taxon>Bacillota</taxon>
        <taxon>Clostridia</taxon>
        <taxon>Eubacteriales</taxon>
        <taxon>Clostridiaceae</taxon>
        <taxon>Clostridium</taxon>
    </lineage>
</organism>
<dbReference type="SUPFAM" id="SSF46785">
    <property type="entry name" value="Winged helix' DNA-binding domain"/>
    <property type="match status" value="1"/>
</dbReference>
<dbReference type="RefSeq" id="WP_169851021.1">
    <property type="nucleotide sequence ID" value="NZ_CP096983.1"/>
</dbReference>